<evidence type="ECO:0000256" key="2">
    <source>
        <dbReference type="ARBA" id="ARBA00022989"/>
    </source>
</evidence>
<accession>A0A5E4SZA4</accession>
<feature type="domain" description="Major facilitator superfamily (MFS) profile" evidence="5">
    <location>
        <begin position="18"/>
        <end position="420"/>
    </location>
</feature>
<protein>
    <submittedName>
        <fullName evidence="6">MFS transporter</fullName>
    </submittedName>
</protein>
<dbReference type="PANTHER" id="PTHR11360:SF290">
    <property type="entry name" value="MONOCARBOXYLATE MFS PERMEASE"/>
    <property type="match status" value="1"/>
</dbReference>
<evidence type="ECO:0000313" key="6">
    <source>
        <dbReference type="EMBL" id="VVD81150.1"/>
    </source>
</evidence>
<keyword evidence="3 4" id="KW-0472">Membrane</keyword>
<dbReference type="EMBL" id="CABPRY010000002">
    <property type="protein sequence ID" value="VVD81150.1"/>
    <property type="molecule type" value="Genomic_DNA"/>
</dbReference>
<dbReference type="Pfam" id="PF07690">
    <property type="entry name" value="MFS_1"/>
    <property type="match status" value="1"/>
</dbReference>
<keyword evidence="1 4" id="KW-0812">Transmembrane</keyword>
<dbReference type="CDD" id="cd17355">
    <property type="entry name" value="MFS_YcxA_like"/>
    <property type="match status" value="1"/>
</dbReference>
<keyword evidence="2 4" id="KW-1133">Transmembrane helix</keyword>
<dbReference type="SUPFAM" id="SSF103473">
    <property type="entry name" value="MFS general substrate transporter"/>
    <property type="match status" value="1"/>
</dbReference>
<feature type="transmembrane region" description="Helical" evidence="4">
    <location>
        <begin position="143"/>
        <end position="166"/>
    </location>
</feature>
<dbReference type="InterPro" id="IPR050327">
    <property type="entry name" value="Proton-linked_MCT"/>
</dbReference>
<dbReference type="PROSITE" id="PS50850">
    <property type="entry name" value="MFS"/>
    <property type="match status" value="1"/>
</dbReference>
<feature type="transmembrane region" description="Helical" evidence="4">
    <location>
        <begin position="239"/>
        <end position="263"/>
    </location>
</feature>
<dbReference type="AlphaFoldDB" id="A0A5E4SZA4"/>
<dbReference type="Gene3D" id="1.20.1250.20">
    <property type="entry name" value="MFS general substrate transporter like domains"/>
    <property type="match status" value="2"/>
</dbReference>
<evidence type="ECO:0000256" key="4">
    <source>
        <dbReference type="SAM" id="Phobius"/>
    </source>
</evidence>
<feature type="transmembrane region" description="Helical" evidence="4">
    <location>
        <begin position="360"/>
        <end position="384"/>
    </location>
</feature>
<feature type="transmembrane region" description="Helical" evidence="4">
    <location>
        <begin position="12"/>
        <end position="33"/>
    </location>
</feature>
<reference evidence="6 7" key="1">
    <citation type="submission" date="2019-08" db="EMBL/GenBank/DDBJ databases">
        <authorList>
            <person name="Peeters C."/>
        </authorList>
    </citation>
    <scope>NUCLEOTIDE SEQUENCE [LARGE SCALE GENOMIC DNA]</scope>
    <source>
        <strain evidence="6 7">LMG 31107</strain>
    </source>
</reference>
<evidence type="ECO:0000313" key="7">
    <source>
        <dbReference type="Proteomes" id="UP000396788"/>
    </source>
</evidence>
<proteinExistence type="predicted"/>
<feature type="transmembrane region" description="Helical" evidence="4">
    <location>
        <begin position="172"/>
        <end position="194"/>
    </location>
</feature>
<dbReference type="RefSeq" id="WP_150607079.1">
    <property type="nucleotide sequence ID" value="NZ_CABPRY010000002.1"/>
</dbReference>
<feature type="transmembrane region" description="Helical" evidence="4">
    <location>
        <begin position="111"/>
        <end position="131"/>
    </location>
</feature>
<dbReference type="InterPro" id="IPR020846">
    <property type="entry name" value="MFS_dom"/>
</dbReference>
<feature type="transmembrane region" description="Helical" evidence="4">
    <location>
        <begin position="396"/>
        <end position="415"/>
    </location>
</feature>
<name>A0A5E4SZA4_9BURK</name>
<gene>
    <name evidence="6" type="ORF">PCE31107_01120</name>
</gene>
<sequence>MKAAIARRINGHFHYGWVVVGVIFLVLLASAGIRATPSVMMVPLEHDFGWSRATISLAISVNLALYGLTGPFAAAAMQRFGIRPTVMVALLLLASGTALSSLMTAPWQMVLIWGVMVGGGTGVAAITLAATVANRWFHTHRGLAMGILTASSATGQMVFLPMMAAIIERHGWRPVVLIVAIVAALVLPLVAFLLPERPGSVGLRPVGAPEDAPDIPLAQGNPLTHALSVLRVAAGKRDFWLLFFSFFICGASTNGYIGTHFIAMCSDYGLSEVKGAGILAAMGMLDLVGTTLSGWLSDRYNSRVLLFWYYGLRGLSLIYLPYAFGFDFFGLPLFALFYGLDWIATVPPTVRLTTDVFGKTAAPIVFGWIVAGHQLGAATAALVAGSLRATLGNYTMASMLSGGVCIIGAFMVLRINRRAPSQPVPAGA</sequence>
<evidence type="ECO:0000256" key="1">
    <source>
        <dbReference type="ARBA" id="ARBA00022692"/>
    </source>
</evidence>
<organism evidence="6 7">
    <name type="scientific">Pandoraea cepalis</name>
    <dbReference type="NCBI Taxonomy" id="2508294"/>
    <lineage>
        <taxon>Bacteria</taxon>
        <taxon>Pseudomonadati</taxon>
        <taxon>Pseudomonadota</taxon>
        <taxon>Betaproteobacteria</taxon>
        <taxon>Burkholderiales</taxon>
        <taxon>Burkholderiaceae</taxon>
        <taxon>Pandoraea</taxon>
    </lineage>
</organism>
<dbReference type="PANTHER" id="PTHR11360">
    <property type="entry name" value="MONOCARBOXYLATE TRANSPORTER"/>
    <property type="match status" value="1"/>
</dbReference>
<evidence type="ECO:0000256" key="3">
    <source>
        <dbReference type="ARBA" id="ARBA00023136"/>
    </source>
</evidence>
<feature type="transmembrane region" description="Helical" evidence="4">
    <location>
        <begin position="275"/>
        <end position="296"/>
    </location>
</feature>
<feature type="transmembrane region" description="Helical" evidence="4">
    <location>
        <begin position="53"/>
        <end position="74"/>
    </location>
</feature>
<dbReference type="InterPro" id="IPR036259">
    <property type="entry name" value="MFS_trans_sf"/>
</dbReference>
<dbReference type="InterPro" id="IPR011701">
    <property type="entry name" value="MFS"/>
</dbReference>
<evidence type="ECO:0000259" key="5">
    <source>
        <dbReference type="PROSITE" id="PS50850"/>
    </source>
</evidence>
<feature type="transmembrane region" description="Helical" evidence="4">
    <location>
        <begin position="86"/>
        <end position="105"/>
    </location>
</feature>
<dbReference type="GO" id="GO:0022857">
    <property type="term" value="F:transmembrane transporter activity"/>
    <property type="evidence" value="ECO:0007669"/>
    <property type="project" value="InterPro"/>
</dbReference>
<dbReference type="Proteomes" id="UP000396788">
    <property type="component" value="Unassembled WGS sequence"/>
</dbReference>